<evidence type="ECO:0000256" key="6">
    <source>
        <dbReference type="PROSITE-ProRule" id="PRU01240"/>
    </source>
</evidence>
<evidence type="ECO:0000256" key="5">
    <source>
        <dbReference type="PIRSR" id="PIRSR615500-1"/>
    </source>
</evidence>
<feature type="active site" description="Charge relay system" evidence="6">
    <location>
        <position position="781"/>
    </location>
</feature>
<keyword evidence="4 6" id="KW-0720">Serine protease</keyword>
<dbReference type="PRINTS" id="PR00723">
    <property type="entry name" value="SUBTILISIN"/>
</dbReference>
<keyword evidence="2 6" id="KW-0645">Protease</keyword>
<accession>A0A937K1D9</accession>
<feature type="compositionally biased region" description="Low complexity" evidence="8">
    <location>
        <begin position="545"/>
        <end position="558"/>
    </location>
</feature>
<feature type="domain" description="Peptidase S8/S53" evidence="9">
    <location>
        <begin position="1858"/>
        <end position="2054"/>
    </location>
</feature>
<keyword evidence="3 6" id="KW-0378">Hydrolase</keyword>
<dbReference type="PANTHER" id="PTHR43806">
    <property type="entry name" value="PEPTIDASE S8"/>
    <property type="match status" value="1"/>
</dbReference>
<dbReference type="InterPro" id="IPR015500">
    <property type="entry name" value="Peptidase_S8_subtilisin-rel"/>
</dbReference>
<dbReference type="InterPro" id="IPR050131">
    <property type="entry name" value="Peptidase_S8_subtilisin-like"/>
</dbReference>
<evidence type="ECO:0000256" key="2">
    <source>
        <dbReference type="ARBA" id="ARBA00022670"/>
    </source>
</evidence>
<comment type="caution">
    <text evidence="10">The sequence shown here is derived from an EMBL/GenBank/DDBJ whole genome shotgun (WGS) entry which is preliminary data.</text>
</comment>
<dbReference type="InterPro" id="IPR022398">
    <property type="entry name" value="Peptidase_S8_His-AS"/>
</dbReference>
<feature type="region of interest" description="Disordered" evidence="8">
    <location>
        <begin position="541"/>
        <end position="589"/>
    </location>
</feature>
<dbReference type="InterPro" id="IPR000209">
    <property type="entry name" value="Peptidase_S8/S53_dom"/>
</dbReference>
<comment type="similarity">
    <text evidence="1 6 7">Belongs to the peptidase S8 family.</text>
</comment>
<feature type="active site" description="Charge relay system" evidence="5 6">
    <location>
        <position position="66"/>
    </location>
</feature>
<evidence type="ECO:0000256" key="7">
    <source>
        <dbReference type="RuleBase" id="RU003355"/>
    </source>
</evidence>
<feature type="active site" description="Charge relay system" evidence="6">
    <location>
        <position position="1682"/>
    </location>
</feature>
<organism evidence="10 11">
    <name type="scientific">Clostridium paridis</name>
    <dbReference type="NCBI Taxonomy" id="2803863"/>
    <lineage>
        <taxon>Bacteria</taxon>
        <taxon>Bacillati</taxon>
        <taxon>Bacillota</taxon>
        <taxon>Clostridia</taxon>
        <taxon>Eubacteriales</taxon>
        <taxon>Clostridiaceae</taxon>
        <taxon>Clostridium</taxon>
    </lineage>
</organism>
<feature type="domain" description="Peptidase S8/S53" evidence="9">
    <location>
        <begin position="700"/>
        <end position="903"/>
    </location>
</feature>
<dbReference type="PANTHER" id="PTHR43806:SF11">
    <property type="entry name" value="CEREVISIN-RELATED"/>
    <property type="match status" value="1"/>
</dbReference>
<dbReference type="PROSITE" id="PS00138">
    <property type="entry name" value="SUBTILASE_SER"/>
    <property type="match status" value="1"/>
</dbReference>
<feature type="active site" description="Charge relay system" evidence="5 6">
    <location>
        <position position="435"/>
    </location>
</feature>
<evidence type="ECO:0000259" key="9">
    <source>
        <dbReference type="Pfam" id="PF00082"/>
    </source>
</evidence>
<dbReference type="Gene3D" id="3.30.70.2980">
    <property type="match status" value="1"/>
</dbReference>
<feature type="domain" description="Peptidase S8/S53" evidence="9">
    <location>
        <begin position="2194"/>
        <end position="2316"/>
    </location>
</feature>
<dbReference type="Pfam" id="PF00082">
    <property type="entry name" value="Peptidase_S8"/>
    <property type="match status" value="8"/>
</dbReference>
<dbReference type="InterPro" id="IPR034045">
    <property type="entry name" value="Pep_S8_CspA-like"/>
</dbReference>
<dbReference type="PROSITE" id="PS00136">
    <property type="entry name" value="SUBTILASE_ASP"/>
    <property type="match status" value="3"/>
</dbReference>
<feature type="domain" description="Peptidase S8/S53" evidence="9">
    <location>
        <begin position="1039"/>
        <end position="1158"/>
    </location>
</feature>
<dbReference type="EMBL" id="JAESWA010000004">
    <property type="protein sequence ID" value="MBL4930341.1"/>
    <property type="molecule type" value="Genomic_DNA"/>
</dbReference>
<feature type="domain" description="Peptidase S8/S53" evidence="9">
    <location>
        <begin position="57"/>
        <end position="231"/>
    </location>
</feature>
<dbReference type="InterPro" id="IPR023827">
    <property type="entry name" value="Peptidase_S8_Asp-AS"/>
</dbReference>
<feature type="active site" description="Charge relay system" evidence="6">
    <location>
        <position position="1103"/>
    </location>
</feature>
<reference evidence="10" key="1">
    <citation type="submission" date="2021-01" db="EMBL/GenBank/DDBJ databases">
        <title>Genome public.</title>
        <authorList>
            <person name="Liu C."/>
            <person name="Sun Q."/>
        </authorList>
    </citation>
    <scope>NUCLEOTIDE SEQUENCE</scope>
    <source>
        <strain evidence="10">YIM B02565</strain>
    </source>
</reference>
<dbReference type="Proteomes" id="UP000623681">
    <property type="component" value="Unassembled WGS sequence"/>
</dbReference>
<feature type="domain" description="Peptidase S8/S53" evidence="9">
    <location>
        <begin position="370"/>
        <end position="450"/>
    </location>
</feature>
<feature type="active site" description="Charge relay system" evidence="5 6">
    <location>
        <position position="124"/>
    </location>
</feature>
<evidence type="ECO:0000256" key="3">
    <source>
        <dbReference type="ARBA" id="ARBA00022801"/>
    </source>
</evidence>
<feature type="domain" description="Peptidase S8/S53" evidence="9">
    <location>
        <begin position="1279"/>
        <end position="1478"/>
    </location>
</feature>
<dbReference type="InterPro" id="IPR036852">
    <property type="entry name" value="Peptidase_S8/S53_dom_sf"/>
</dbReference>
<feature type="active site" description="Charge relay system" evidence="6">
    <location>
        <position position="1360"/>
    </location>
</feature>
<evidence type="ECO:0000313" key="10">
    <source>
        <dbReference type="EMBL" id="MBL4930341.1"/>
    </source>
</evidence>
<name>A0A937K1D9_9CLOT</name>
<evidence type="ECO:0000256" key="4">
    <source>
        <dbReference type="ARBA" id="ARBA00022825"/>
    </source>
</evidence>
<protein>
    <submittedName>
        <fullName evidence="10">S8 family serine peptidase</fullName>
    </submittedName>
</protein>
<sequence length="2369" mass="259299">MGFGFGIVTIKASDIRRISELQGAQYIELPKVLFTSDFNSNKAACVTDAWSQYGLSGQGVLVGFIDTGIDYTHPAFKDEAGNTRIEFIYDLGEDRKVYTKAQIDEALKSPDPLSIVNVTDPLEHGTHVAGIACAGGRLPRQNWGVAYKSSIAMVKTTRGGNLNYALSTQIMRGIKFLIDRASELNRPLVINISLSSNDGAHNGTSLLEQYIETICRLERVAMVIAAGNEGDAAHHVGGELSEVNNISLSVSGLEPALTLQLYKPLLTDLSIEIANPLGQRTGQISLNEGYKDLTIGVDRCIIYNTGPKPFDINGEITISFLPNAEVLPGGNWTIILRVLNKSFGIFDMWLPITEAINPSTKFLNPDVYNTLGIPATVQSAISVGSYNYLTNAFSSFSGRGKRFRISFDKPDIVAPGEGIRSTVPGGNFDLKSGTSMASPHVAGICALLLEWGIVQGKDPFLYGDRIKYYLCKGARRERTEITYPDPSWGYGTVCLYNSLELLKVANVRINSSEDDNNEFNKEIRQNININLPKNIVQVPQENQTPSIQQSIPQVQVPQAGQSLPPKTQISKSQQNAPQNQVSSNQPNVPQNIAPILQKIPSKAIQPVNPNSNDFDFNYVQYTGDIASAVSKIPDARVAVIDRYRAIIVSYGKSVNEILDQLGDIIVYRSPGGMFSLMEISPSEAAGVGRFSSNEFLSLDGEGVVVGIVDTGIDYLNQEFMNKDGSTRIISIFDQTSNSGRRVENQPVGSEFTRDQINMAINEKRAGRDPYSIVPSRDEVGHGTNMAGIIGARGISPQIDVIAPKCDFAIVKLINISERIRRRYCVYGSEPTYHTASLLLAINYLVSLSERLGRPMVIYVPLGTNMTGHNGLAPVERYIDEVSRIRGVIVVAPTGNEGEGDTHTYGLIANKGDTSSIELNIDAKQKDIRFDIWIPKPDIYSLSIISPSGEIVDRIPPKLNESTQINFIYEQTRMFVQYFIPEVISGDQQVTIVARNIREGIWIFRLTGENVSIGKYDSWLPQRKIIAPETRFIRPNPYMTLTSPSTSREAISVAYYNQNFDSIEEKSGRGYPTSGEIKPDLAAGGINAVTTSVGGGLATVSGSSVAGAVVAGCVALLLQWGILKGNDPEMYSTKIRTYLTRGTSKREGDIYPNQEWGYGTINMKSVFDNIRGLEARDTRESNEAKKINYLTLPQNRNFVIEYQGDIVNALKKFPNTGIYLIDDKRAIVSVPAGHIDEVARGTPEIIYVDTGGMYTLCDIFPADASQATQFYNNVYLPLNGSGVIIGIIDTGIDYLNPEFINENGTSKVLEIWDQTIDGTTESPEVALGTIYRNEDINRAIQTRNNGGDPYSIVPSKDTVGHGTSMASIISARGVNPDLRGIAPNSSLLVVKIREATQAVRDDFGVYGNVIGFRSTTIFLALRHMYEFSYKINKPIVIFLPLGSNNGAHNGESTIERYIDEISTFNGITVVVPTGNQGNSNTHTSGTIKKTGDVGIIELRIGKEQNNIYLEIWISKPDKVALSITSPSGEVIRRIPPKLNEILQVNFVFEETKMSIEYLIPEEVTGEEKIIIIANNMKEGIWRFRLIGDLILIGKYDAWILPKEFLAPDTRFLSPDPNITLTIPSTATAAIGVGFYNQNNNSIVVDSGRGYTRSGEIQPCIAAGGINQITTAVGGGIRYVTGSSVAGAVVAGCCALLFEWGIIHGNDPTMYSSKIKTYLVRGTDKRPGDIYPNPEWGYGMVNLKGVFDNIRGIFKINTRETPAPKKINYFIQEGNENRIVEYKGDIVSAISKYPGTGVFVLDFKRAVISLPYNKADEIIRNTPEIVYADVGSLYTLCDISAIDASAAPTFHNSPYLQLDGSGVIIGIISSGIDYLNEEFINEDGTSRIVDLWDQTIQSDIPNPNLIAGTEYTNEEINKAIQAKRNGQDPYTIVPSKDTIGNGTNMAGIIAAKGVNPDLTGVAPLSSLAIIKLNPVTKAGREAFGVYGDTIAYRTSAVFPAIRYLYQLSSKLKKPIVIYAPLCTNVGAHNGESTTERYINEISKYNGVVVVTPVGNQGNSSTHTSGIIQNTGDTSLIELRAGPNQKNIRFEIWISRPDKVSLSITSPTGEIIQRIVPKIKEKTEINFIYERTKMTVEYSIPEEITGDERITISATNLKEGIWQFKLIGDLIVVGKYNSWLLQRELLAPNTSFLNPKTSITLTSPSTAEETISVGYYNQNNRSIVADSGKGYTTANVIKPEIVAGGINQITTAVGGGTKTVSGSCVAGAIIAGCSALILQWGIIEKNDPSMYASKVKTYLIRGTDKRPGDVYPNPNWGYGMVNLRKSFDNIRALEGMMAIPVMSSVYMGKQKIFKEEVEYNLGNLFVRIPKMV</sequence>
<evidence type="ECO:0000313" key="11">
    <source>
        <dbReference type="Proteomes" id="UP000623681"/>
    </source>
</evidence>
<feature type="domain" description="Peptidase S8/S53" evidence="9">
    <location>
        <begin position="1618"/>
        <end position="1737"/>
    </location>
</feature>
<dbReference type="Gene3D" id="2.60.120.1290">
    <property type="match status" value="4"/>
</dbReference>
<dbReference type="Gene3D" id="3.40.50.200">
    <property type="entry name" value="Peptidase S8/S53 domain"/>
    <property type="match status" value="4"/>
</dbReference>
<evidence type="ECO:0000256" key="8">
    <source>
        <dbReference type="SAM" id="MobiDB-lite"/>
    </source>
</evidence>
<dbReference type="InterPro" id="IPR023828">
    <property type="entry name" value="Peptidase_S8_Ser-AS"/>
</dbReference>
<feature type="active site" description="Charge relay system" evidence="6">
    <location>
        <position position="1288"/>
    </location>
</feature>
<dbReference type="SUPFAM" id="SSF52743">
    <property type="entry name" value="Subtilisin-like"/>
    <property type="match status" value="4"/>
</dbReference>
<dbReference type="GO" id="GO:0006508">
    <property type="term" value="P:proteolysis"/>
    <property type="evidence" value="ECO:0007669"/>
    <property type="project" value="UniProtKB-KW"/>
</dbReference>
<evidence type="ECO:0000256" key="1">
    <source>
        <dbReference type="ARBA" id="ARBA00011073"/>
    </source>
</evidence>
<gene>
    <name evidence="10" type="ORF">JK634_00755</name>
</gene>
<feature type="active site" description="Charge relay system" evidence="6">
    <location>
        <position position="709"/>
    </location>
</feature>
<dbReference type="CDD" id="cd07478">
    <property type="entry name" value="Peptidases_S8_CspA-like"/>
    <property type="match status" value="4"/>
</dbReference>
<dbReference type="GO" id="GO:0004252">
    <property type="term" value="F:serine-type endopeptidase activity"/>
    <property type="evidence" value="ECO:0007669"/>
    <property type="project" value="UniProtKB-UniRule"/>
</dbReference>
<dbReference type="PROSITE" id="PS51892">
    <property type="entry name" value="SUBTILASE"/>
    <property type="match status" value="3"/>
</dbReference>
<keyword evidence="11" id="KW-1185">Reference proteome</keyword>
<dbReference type="PROSITE" id="PS00137">
    <property type="entry name" value="SUBTILASE_HIS"/>
    <property type="match status" value="1"/>
</dbReference>
<feature type="compositionally biased region" description="Polar residues" evidence="8">
    <location>
        <begin position="559"/>
        <end position="589"/>
    </location>
</feature>
<proteinExistence type="inferred from homology"/>